<dbReference type="AlphaFoldDB" id="A0A1S3H5G6"/>
<organism evidence="1 2">
    <name type="scientific">Lingula anatina</name>
    <name type="common">Brachiopod</name>
    <name type="synonym">Lingula unguis</name>
    <dbReference type="NCBI Taxonomy" id="7574"/>
    <lineage>
        <taxon>Eukaryota</taxon>
        <taxon>Metazoa</taxon>
        <taxon>Spiralia</taxon>
        <taxon>Lophotrochozoa</taxon>
        <taxon>Brachiopoda</taxon>
        <taxon>Linguliformea</taxon>
        <taxon>Lingulata</taxon>
        <taxon>Lingulida</taxon>
        <taxon>Linguloidea</taxon>
        <taxon>Lingulidae</taxon>
        <taxon>Lingula</taxon>
    </lineage>
</organism>
<sequence length="369" mass="42512">MQFMSAHNSRKLVLHFDLRNTILVADSVTNINVEQALNSYLTGVTWGKEDDKTGEWTWVSDTPSLDPPNEDCVTYYKYLEKELVKVPYDRLLLRQATGDFTQVELGRRFSTFFDKHLRLLEWTHGKHSNVKAAFYMHGTNGKRYHYLLPSFFNLLSTLYSQGRDFCVVLRTYGMDAANVLECIKLFTGGLHPDFPHPLPLKVHTKPGAILRNGENFELKGQRNECDVTLSSEDQIYSILSEGGGIRAFVDDFANWQNHGYHYSKGKPLWINLHDTSVQHILFDDNIRVTEDDSVANVRLFSVADGSFRSLSKEHASRFQDTCLVQADLLESIQRSDYFIEKVKACEDRYNNLLQQKDVFNSKKHAMKYS</sequence>
<evidence type="ECO:0000313" key="1">
    <source>
        <dbReference type="Proteomes" id="UP000085678"/>
    </source>
</evidence>
<dbReference type="GeneID" id="106152277"/>
<name>A0A1S3H5G6_LINAN</name>
<dbReference type="PANTHER" id="PTHR36960">
    <property type="entry name" value="SI:DKEY-32E6.3"/>
    <property type="match status" value="1"/>
</dbReference>
<gene>
    <name evidence="2" type="primary">LOC106152277</name>
</gene>
<reference evidence="2" key="1">
    <citation type="submission" date="2025-08" db="UniProtKB">
        <authorList>
            <consortium name="RefSeq"/>
        </authorList>
    </citation>
    <scope>IDENTIFICATION</scope>
    <source>
        <tissue evidence="2">Gonads</tissue>
    </source>
</reference>
<keyword evidence="1" id="KW-1185">Reference proteome</keyword>
<dbReference type="RefSeq" id="XP_013381248.1">
    <property type="nucleotide sequence ID" value="XM_013525794.2"/>
</dbReference>
<dbReference type="InParanoid" id="A0A1S3H5G6"/>
<dbReference type="PANTHER" id="PTHR36960:SF1">
    <property type="entry name" value="SI:DKEY-32E6.3"/>
    <property type="match status" value="1"/>
</dbReference>
<evidence type="ECO:0000313" key="2">
    <source>
        <dbReference type="RefSeq" id="XP_013381248.1"/>
    </source>
</evidence>
<dbReference type="Proteomes" id="UP000085678">
    <property type="component" value="Unplaced"/>
</dbReference>
<accession>A0A1S3H5G6</accession>
<protein>
    <submittedName>
        <fullName evidence="2">Uncharacterized protein LOC106152277</fullName>
    </submittedName>
</protein>
<proteinExistence type="predicted"/>
<dbReference type="KEGG" id="lak:106152277"/>
<dbReference type="STRING" id="7574.A0A1S3H5G6"/>
<dbReference type="OrthoDB" id="417678at2759"/>